<dbReference type="EMBL" id="JFZT01000035">
    <property type="protein sequence ID" value="EZQ10007.1"/>
    <property type="molecule type" value="Genomic_DNA"/>
</dbReference>
<organism evidence="2 3">
    <name type="scientific">Candidatus Acidianus copahuensis</name>
    <dbReference type="NCBI Taxonomy" id="1160895"/>
    <lineage>
        <taxon>Archaea</taxon>
        <taxon>Thermoproteota</taxon>
        <taxon>Thermoprotei</taxon>
        <taxon>Sulfolobales</taxon>
        <taxon>Sulfolobaceae</taxon>
        <taxon>Acidianus</taxon>
    </lineage>
</organism>
<sequence length="1134" mass="126276">MIKHMILLLLLFLSIVNTFILVLPSQSENLPVYTEKEVSPFRPMENTSLSNMYSPNGVNVNAIYSSEPAPMGIADYGIGPNGPYIRTTTQWLGKIFIQKLSATNSFNTFCVSFQENVNLHYEVNGNEYDLWVQNVIAYNTTDSCIYFVNNIWNASSYKANVTSLSGNGNIYIDQQGESYYAYVASGYPGSFINLPLPRDIEVLVNVTTNGYGEPVICFWYNDGYGWINYDRVTVTNAPYASQVYFMVDGYQYTPVGNFWDAELVLGGPGGGSEAYILYSQVYMQLQYWNGNNFQEIRNAYNFGSDTAETSTGINDGAYYRIASGIVEAGLTAGSSSLTTLWQSNQIETLKVYTPISQGYAYVFNYTDGYGYQDNNYLPQHYFVGGSLELTLSSEMSYIILVYNQYGELVSEGYSPMIAGNYTVYTEQFSISPSIYNATLSQGGETSIQFTVNGEGPVYISVSSPLPYSLSQNSLYLQGQGSFTLTLSGTNVGIYTVNVTVDFLNGMYEATPIEVVVNSYSIPITFYIQVNGQSLPSSPTVTFEFPNGTIIAMPISQGTTLRVPQGTTYSVQQIIGEGNVRWSLPSAIAGTIEESLTISLTYYQQYLVSFTFSVQGGEGYSTPSVSYYYFGGLTSTSLPNTVWVDANSEYKFTPVIQGFQERWIDFSSEGEVSSPGTISGYYYNEYFVNVEFPIQAYINGTQMNLNSGWYIQGTNIQIINNSILLGQGIREVITSVSPAIDFIVNSPVTVTIKLLPQYFITFNSPIPVKALVNGTFEEVETGWFNNNTVIQIENYTYYVNNLERYVPMSIFPSTLVVDKPTTVTVNAIKQFYLNVTSPMPVKALVNGSEEIINSSWINQGTSIQIINYTYYPSNQVRFVIISVSHSNLIVSSPEHVTVNAIKQFYLNVTSQIPVYALINGTREVIEPSWFNANTEVDVINNTFYINSQERFIISRISPEENFTLKSPVNLIVFTIKQFYLNVTSPMPVKALVNGSEEIINSSWINQGTSIQIINYTYYPSNQERLITSYLPPKSTVESPLQIYIPAEVQYLVTINGNSTWYNKGSSIALNANVPIYMVGKFVGTYNISPGGEITVNSPVNEKLVESINILFVGGVITVVTILMATIIIFLYKQKK</sequence>
<keyword evidence="3" id="KW-1185">Reference proteome</keyword>
<name>A0A031LNP9_9CREN</name>
<dbReference type="OrthoDB" id="36243at2157"/>
<dbReference type="Proteomes" id="UP000024332">
    <property type="component" value="Unassembled WGS sequence"/>
</dbReference>
<dbReference type="RefSeq" id="WP_048099198.1">
    <property type="nucleotide sequence ID" value="NZ_JFZT01000035.1"/>
</dbReference>
<evidence type="ECO:0000313" key="2">
    <source>
        <dbReference type="EMBL" id="EZQ10007.1"/>
    </source>
</evidence>
<keyword evidence="1" id="KW-1133">Transmembrane helix</keyword>
<evidence type="ECO:0008006" key="4">
    <source>
        <dbReference type="Google" id="ProtNLM"/>
    </source>
</evidence>
<dbReference type="AlphaFoldDB" id="A0A031LNP9"/>
<gene>
    <name evidence="2" type="ORF">CM19_04495</name>
</gene>
<keyword evidence="1" id="KW-0812">Transmembrane</keyword>
<proteinExistence type="predicted"/>
<evidence type="ECO:0000256" key="1">
    <source>
        <dbReference type="SAM" id="Phobius"/>
    </source>
</evidence>
<dbReference type="Pfam" id="PF05317">
    <property type="entry name" value="Thermopsin"/>
    <property type="match status" value="1"/>
</dbReference>
<dbReference type="PROSITE" id="PS50194">
    <property type="entry name" value="FILAMIN_REPEAT"/>
    <property type="match status" value="1"/>
</dbReference>
<feature type="transmembrane region" description="Helical" evidence="1">
    <location>
        <begin position="1108"/>
        <end position="1130"/>
    </location>
</feature>
<accession>A0A031LNP9</accession>
<keyword evidence="1" id="KW-0472">Membrane</keyword>
<reference evidence="2 3" key="1">
    <citation type="submission" date="2014-03" db="EMBL/GenBank/DDBJ databases">
        <title>Draft genome sequence of the novel thermoacidophilic archaea Acidianus copahuensis ALE1 strain, isolated from Copahue volcanic area in Neuquen Argentina.</title>
        <authorList>
            <person name="Urbieta M.S."/>
            <person name="Rascovan N."/>
            <person name="Castro C."/>
            <person name="Revale S."/>
            <person name="Giaveno M.A."/>
            <person name="Vazquez M.P."/>
            <person name="Donati E.R."/>
        </authorList>
    </citation>
    <scope>NUCLEOTIDE SEQUENCE [LARGE SCALE GENOMIC DNA]</scope>
    <source>
        <strain evidence="2 3">ALE1</strain>
    </source>
</reference>
<comment type="caution">
    <text evidence="2">The sequence shown here is derived from an EMBL/GenBank/DDBJ whole genome shotgun (WGS) entry which is preliminary data.</text>
</comment>
<evidence type="ECO:0000313" key="3">
    <source>
        <dbReference type="Proteomes" id="UP000024332"/>
    </source>
</evidence>
<dbReference type="InterPro" id="IPR017868">
    <property type="entry name" value="Filamin/ABP280_repeat-like"/>
</dbReference>
<dbReference type="InterPro" id="IPR007981">
    <property type="entry name" value="Peptidase_A5"/>
</dbReference>
<protein>
    <recommendedName>
        <fullName evidence="4">Thermopsin</fullName>
    </recommendedName>
</protein>